<dbReference type="Proteomes" id="UP001552299">
    <property type="component" value="Unassembled WGS sequence"/>
</dbReference>
<gene>
    <name evidence="2" type="ORF">M5K25_022625</name>
</gene>
<sequence length="146" mass="17064">MDAEDCEPFTDVYWIEFSQVSNARFAKRKLDESVFLGNKLQITYAPDFESLSDTQDKLERRRTEVLARIKFPRADGPKPHITRSEHDKPSWEHLNHVSSNQDYFPSSSMNETVRLVRSKLDKVQSSSEHMANPALKKARIDNRRRI</sequence>
<keyword evidence="3" id="KW-1185">Reference proteome</keyword>
<dbReference type="AlphaFoldDB" id="A0ABD0UD24"/>
<reference evidence="2 3" key="1">
    <citation type="journal article" date="2024" name="Plant Biotechnol. J.">
        <title>Dendrobium thyrsiflorum genome and its molecular insights into genes involved in important horticultural traits.</title>
        <authorList>
            <person name="Chen B."/>
            <person name="Wang J.Y."/>
            <person name="Zheng P.J."/>
            <person name="Li K.L."/>
            <person name="Liang Y.M."/>
            <person name="Chen X.F."/>
            <person name="Zhang C."/>
            <person name="Zhao X."/>
            <person name="He X."/>
            <person name="Zhang G.Q."/>
            <person name="Liu Z.J."/>
            <person name="Xu Q."/>
        </authorList>
    </citation>
    <scope>NUCLEOTIDE SEQUENCE [LARGE SCALE GENOMIC DNA]</scope>
    <source>
        <strain evidence="2">GZMU011</strain>
    </source>
</reference>
<dbReference type="PANTHER" id="PTHR20957:SF0">
    <property type="entry name" value="RNA-BINDING PROTEIN 48"/>
    <property type="match status" value="1"/>
</dbReference>
<comment type="caution">
    <text evidence="2">The sequence shown here is derived from an EMBL/GenBank/DDBJ whole genome shotgun (WGS) entry which is preliminary data.</text>
</comment>
<dbReference type="EMBL" id="JANQDX010000017">
    <property type="protein sequence ID" value="KAL0908151.1"/>
    <property type="molecule type" value="Genomic_DNA"/>
</dbReference>
<protein>
    <recommendedName>
        <fullName evidence="4">RNA-binding protein 48</fullName>
    </recommendedName>
</protein>
<feature type="region of interest" description="Disordered" evidence="1">
    <location>
        <begin position="122"/>
        <end position="146"/>
    </location>
</feature>
<evidence type="ECO:0000313" key="2">
    <source>
        <dbReference type="EMBL" id="KAL0908151.1"/>
    </source>
</evidence>
<name>A0ABD0UD24_DENTH</name>
<organism evidence="2 3">
    <name type="scientific">Dendrobium thyrsiflorum</name>
    <name type="common">Pinecone-like raceme dendrobium</name>
    <name type="synonym">Orchid</name>
    <dbReference type="NCBI Taxonomy" id="117978"/>
    <lineage>
        <taxon>Eukaryota</taxon>
        <taxon>Viridiplantae</taxon>
        <taxon>Streptophyta</taxon>
        <taxon>Embryophyta</taxon>
        <taxon>Tracheophyta</taxon>
        <taxon>Spermatophyta</taxon>
        <taxon>Magnoliopsida</taxon>
        <taxon>Liliopsida</taxon>
        <taxon>Asparagales</taxon>
        <taxon>Orchidaceae</taxon>
        <taxon>Epidendroideae</taxon>
        <taxon>Malaxideae</taxon>
        <taxon>Dendrobiinae</taxon>
        <taxon>Dendrobium</taxon>
    </lineage>
</organism>
<evidence type="ECO:0008006" key="4">
    <source>
        <dbReference type="Google" id="ProtNLM"/>
    </source>
</evidence>
<dbReference type="InterPro" id="IPR039599">
    <property type="entry name" value="RBM48"/>
</dbReference>
<evidence type="ECO:0000313" key="3">
    <source>
        <dbReference type="Proteomes" id="UP001552299"/>
    </source>
</evidence>
<dbReference type="PANTHER" id="PTHR20957">
    <property type="entry name" value="RNA-BINDING PROTEIN 48"/>
    <property type="match status" value="1"/>
</dbReference>
<evidence type="ECO:0000256" key="1">
    <source>
        <dbReference type="SAM" id="MobiDB-lite"/>
    </source>
</evidence>
<accession>A0ABD0UD24</accession>
<proteinExistence type="predicted"/>